<accession>A0ABN9FQT5</accession>
<keyword evidence="2" id="KW-1185">Reference proteome</keyword>
<gene>
    <name evidence="1" type="ORF">SPARVUS_LOCUS12584067</name>
</gene>
<evidence type="ECO:0000313" key="1">
    <source>
        <dbReference type="EMBL" id="CAI9599428.1"/>
    </source>
</evidence>
<comment type="caution">
    <text evidence="1">The sequence shown here is derived from an EMBL/GenBank/DDBJ whole genome shotgun (WGS) entry which is preliminary data.</text>
</comment>
<reference evidence="1" key="1">
    <citation type="submission" date="2023-05" db="EMBL/GenBank/DDBJ databases">
        <authorList>
            <person name="Stuckert A."/>
        </authorList>
    </citation>
    <scope>NUCLEOTIDE SEQUENCE</scope>
</reference>
<name>A0ABN9FQT5_9NEOB</name>
<protein>
    <submittedName>
        <fullName evidence="1">Uncharacterized protein</fullName>
    </submittedName>
</protein>
<evidence type="ECO:0000313" key="2">
    <source>
        <dbReference type="Proteomes" id="UP001162483"/>
    </source>
</evidence>
<feature type="non-terminal residue" evidence="1">
    <location>
        <position position="1"/>
    </location>
</feature>
<sequence length="89" mass="10063">LILFTPAKCKCANSRRLGLDAERPHICVQLRKTYVLRARTLLIPSTHVRYSRQGPDLLLRLGPFPIMTLKPRHTSLLLKPLKGQEAPAP</sequence>
<proteinExistence type="predicted"/>
<organism evidence="1 2">
    <name type="scientific">Staurois parvus</name>
    <dbReference type="NCBI Taxonomy" id="386267"/>
    <lineage>
        <taxon>Eukaryota</taxon>
        <taxon>Metazoa</taxon>
        <taxon>Chordata</taxon>
        <taxon>Craniata</taxon>
        <taxon>Vertebrata</taxon>
        <taxon>Euteleostomi</taxon>
        <taxon>Amphibia</taxon>
        <taxon>Batrachia</taxon>
        <taxon>Anura</taxon>
        <taxon>Neobatrachia</taxon>
        <taxon>Ranoidea</taxon>
        <taxon>Ranidae</taxon>
        <taxon>Staurois</taxon>
    </lineage>
</organism>
<feature type="non-terminal residue" evidence="1">
    <location>
        <position position="89"/>
    </location>
</feature>
<dbReference type="Proteomes" id="UP001162483">
    <property type="component" value="Unassembled WGS sequence"/>
</dbReference>
<dbReference type="EMBL" id="CATNWA010017296">
    <property type="protein sequence ID" value="CAI9599428.1"/>
    <property type="molecule type" value="Genomic_DNA"/>
</dbReference>